<proteinExistence type="predicted"/>
<evidence type="ECO:0000313" key="3">
    <source>
        <dbReference type="Proteomes" id="UP001497522"/>
    </source>
</evidence>
<dbReference type="EMBL" id="OZ023708">
    <property type="protein sequence ID" value="CAK9880304.1"/>
    <property type="molecule type" value="Genomic_DNA"/>
</dbReference>
<protein>
    <submittedName>
        <fullName evidence="2">Uncharacterized protein</fullName>
    </submittedName>
</protein>
<keyword evidence="1" id="KW-1133">Transmembrane helix</keyword>
<accession>A0ABP1BWA7</accession>
<name>A0ABP1BWA7_9BRYO</name>
<gene>
    <name evidence="2" type="ORF">CSSPJE1EN2_LOCUS21769</name>
</gene>
<evidence type="ECO:0000256" key="1">
    <source>
        <dbReference type="SAM" id="Phobius"/>
    </source>
</evidence>
<keyword evidence="1" id="KW-0812">Transmembrane</keyword>
<sequence>MILDQNSALLLQSVVFSGRCKQKVAQLNGRDAWTEWTCGGSLMQLLLLELMKPVGMIWKMVIALVNMYVVFIYSSTTLYQTCSAQRSQKTGTSMVSLPSIYMYNDHFLALQNFQLLSFQYTGMYE</sequence>
<organism evidence="2 3">
    <name type="scientific">Sphagnum jensenii</name>
    <dbReference type="NCBI Taxonomy" id="128206"/>
    <lineage>
        <taxon>Eukaryota</taxon>
        <taxon>Viridiplantae</taxon>
        <taxon>Streptophyta</taxon>
        <taxon>Embryophyta</taxon>
        <taxon>Bryophyta</taxon>
        <taxon>Sphagnophytina</taxon>
        <taxon>Sphagnopsida</taxon>
        <taxon>Sphagnales</taxon>
        <taxon>Sphagnaceae</taxon>
        <taxon>Sphagnum</taxon>
    </lineage>
</organism>
<reference evidence="2" key="1">
    <citation type="submission" date="2024-03" db="EMBL/GenBank/DDBJ databases">
        <authorList>
            <consortium name="ELIXIR-Norway"/>
            <consortium name="Elixir Norway"/>
        </authorList>
    </citation>
    <scope>NUCLEOTIDE SEQUENCE</scope>
</reference>
<feature type="transmembrane region" description="Helical" evidence="1">
    <location>
        <begin position="56"/>
        <end position="79"/>
    </location>
</feature>
<keyword evidence="1" id="KW-0472">Membrane</keyword>
<dbReference type="Proteomes" id="UP001497522">
    <property type="component" value="Chromosome 7"/>
</dbReference>
<evidence type="ECO:0000313" key="2">
    <source>
        <dbReference type="EMBL" id="CAK9880304.1"/>
    </source>
</evidence>
<keyword evidence="3" id="KW-1185">Reference proteome</keyword>